<name>A0A7U4J9F0_9SPHN</name>
<evidence type="ECO:0000313" key="1">
    <source>
        <dbReference type="EMBL" id="AJP72678.1"/>
    </source>
</evidence>
<accession>A0A7U4J9F0</accession>
<reference evidence="1 2" key="2">
    <citation type="submission" date="2015-02" db="EMBL/GenBank/DDBJ databases">
        <title>The complete genome of Sphingomonas hengshuiensis sp. WHSC-8 isolated from soil of Hengshui Lake.</title>
        <authorList>
            <person name="Wei S."/>
            <person name="Guo J."/>
            <person name="Su C."/>
            <person name="Wu R."/>
            <person name="Zhang Z."/>
            <person name="Liang K."/>
            <person name="Li H."/>
            <person name="Wang T."/>
            <person name="Liu H."/>
            <person name="Zhang C."/>
            <person name="Li Z."/>
            <person name="Wang Q."/>
            <person name="Meng J."/>
        </authorList>
    </citation>
    <scope>NUCLEOTIDE SEQUENCE [LARGE SCALE GENOMIC DNA]</scope>
    <source>
        <strain evidence="1 2">WHSC-8</strain>
    </source>
</reference>
<gene>
    <name evidence="1" type="ORF">TS85_14180</name>
</gene>
<dbReference type="RefSeq" id="WP_044333020.1">
    <property type="nucleotide sequence ID" value="NZ_CP010836.1"/>
</dbReference>
<dbReference type="OrthoDB" id="9920818at2"/>
<organism evidence="1 2">
    <name type="scientific">Sphingomonas hengshuiensis</name>
    <dbReference type="NCBI Taxonomy" id="1609977"/>
    <lineage>
        <taxon>Bacteria</taxon>
        <taxon>Pseudomonadati</taxon>
        <taxon>Pseudomonadota</taxon>
        <taxon>Alphaproteobacteria</taxon>
        <taxon>Sphingomonadales</taxon>
        <taxon>Sphingomonadaceae</taxon>
        <taxon>Sphingomonas</taxon>
    </lineage>
</organism>
<protein>
    <submittedName>
        <fullName evidence="1">Uncharacterized protein</fullName>
    </submittedName>
</protein>
<evidence type="ECO:0000313" key="2">
    <source>
        <dbReference type="Proteomes" id="UP000032300"/>
    </source>
</evidence>
<dbReference type="EMBL" id="CP010836">
    <property type="protein sequence ID" value="AJP72678.1"/>
    <property type="molecule type" value="Genomic_DNA"/>
</dbReference>
<keyword evidence="2" id="KW-1185">Reference proteome</keyword>
<dbReference type="KEGG" id="sphi:TS85_14180"/>
<dbReference type="AlphaFoldDB" id="A0A7U4J9F0"/>
<sequence length="59" mass="6311">MTMIERVASAISASRNGTTAGWECYRGDALRLIAATRGFPSLREPALREIKGSGETRAG</sequence>
<proteinExistence type="predicted"/>
<reference evidence="1 2" key="1">
    <citation type="journal article" date="2015" name="Int. J. Syst. Evol. Microbiol.">
        <title>Sphingomonas hengshuiensis sp. nov., isolated from lake wetland.</title>
        <authorList>
            <person name="Wei S."/>
            <person name="Wang T."/>
            <person name="Liu H."/>
            <person name="Zhang C."/>
            <person name="Guo J."/>
            <person name="Wang Q."/>
            <person name="Liang K."/>
            <person name="Zhang Z."/>
        </authorList>
    </citation>
    <scope>NUCLEOTIDE SEQUENCE [LARGE SCALE GENOMIC DNA]</scope>
    <source>
        <strain evidence="1 2">WHSC-8</strain>
    </source>
</reference>
<dbReference type="Proteomes" id="UP000032300">
    <property type="component" value="Chromosome"/>
</dbReference>